<keyword evidence="1" id="KW-0732">Signal</keyword>
<gene>
    <name evidence="2" type="ORF">EHJ13_16225</name>
</gene>
<name>A0A9Q4T7S8_9ENTR</name>
<dbReference type="EMBL" id="RPBY01000006">
    <property type="protein sequence ID" value="NCH88966.1"/>
    <property type="molecule type" value="Genomic_DNA"/>
</dbReference>
<comment type="caution">
    <text evidence="2">The sequence shown here is derived from an EMBL/GenBank/DDBJ whole genome shotgun (WGS) entry which is preliminary data.</text>
</comment>
<accession>A0A9Q4T7S8</accession>
<feature type="chain" id="PRO_5040168742" evidence="1">
    <location>
        <begin position="23"/>
        <end position="69"/>
    </location>
</feature>
<evidence type="ECO:0000313" key="3">
    <source>
        <dbReference type="Proteomes" id="UP000778262"/>
    </source>
</evidence>
<protein>
    <submittedName>
        <fullName evidence="2">DUF1471 domain-containing protein</fullName>
    </submittedName>
</protein>
<dbReference type="RefSeq" id="WP_161591214.1">
    <property type="nucleotide sequence ID" value="NZ_JAANQM010000015.1"/>
</dbReference>
<dbReference type="InterPro" id="IPR036275">
    <property type="entry name" value="YdgH-like_sf"/>
</dbReference>
<dbReference type="AlphaFoldDB" id="A0A9Q4T7S8"/>
<evidence type="ECO:0000256" key="1">
    <source>
        <dbReference type="SAM" id="SignalP"/>
    </source>
</evidence>
<dbReference type="Proteomes" id="UP000778262">
    <property type="component" value="Unassembled WGS sequence"/>
</dbReference>
<feature type="signal peptide" evidence="1">
    <location>
        <begin position="1"/>
        <end position="22"/>
    </location>
</feature>
<organism evidence="2 3">
    <name type="scientific">Cronobacter dublinensis</name>
    <dbReference type="NCBI Taxonomy" id="413497"/>
    <lineage>
        <taxon>Bacteria</taxon>
        <taxon>Pseudomonadati</taxon>
        <taxon>Pseudomonadota</taxon>
        <taxon>Gammaproteobacteria</taxon>
        <taxon>Enterobacterales</taxon>
        <taxon>Enterobacteriaceae</taxon>
        <taxon>Cronobacter</taxon>
    </lineage>
</organism>
<proteinExistence type="predicted"/>
<sequence length="69" mass="7359">MRKKIIIAALLIAANLAHGAFASTISATGLSLQEAEDALAKKAEKKGVSYKITGAHYGNYVYLIGRTKH</sequence>
<reference evidence="2" key="1">
    <citation type="submission" date="2018-11" db="EMBL/GenBank/DDBJ databases">
        <title>Genomics analysis of Putative Virulence Factors on Adhesion and Cytotoxicity for Cronobacter spp.</title>
        <authorList>
            <person name="Cui J."/>
        </authorList>
    </citation>
    <scope>NUCLEOTIDE SEQUENCE</scope>
    <source>
        <strain evidence="2">SD69</strain>
    </source>
</reference>
<dbReference type="SUPFAM" id="SSF159871">
    <property type="entry name" value="YdgH-like"/>
    <property type="match status" value="1"/>
</dbReference>
<evidence type="ECO:0000313" key="2">
    <source>
        <dbReference type="EMBL" id="NCH88966.1"/>
    </source>
</evidence>